<accession>A0ABT6J5Q6</accession>
<dbReference type="InterPro" id="IPR001437">
    <property type="entry name" value="Tscrpt_elong_fac_GreA/B_C"/>
</dbReference>
<organism evidence="3 4">
    <name type="scientific">Luteimonas endophytica</name>
    <dbReference type="NCBI Taxonomy" id="3042023"/>
    <lineage>
        <taxon>Bacteria</taxon>
        <taxon>Pseudomonadati</taxon>
        <taxon>Pseudomonadota</taxon>
        <taxon>Gammaproteobacteria</taxon>
        <taxon>Lysobacterales</taxon>
        <taxon>Lysobacteraceae</taxon>
        <taxon>Luteimonas</taxon>
    </lineage>
</organism>
<dbReference type="Pfam" id="PF14760">
    <property type="entry name" value="Rnk_N"/>
    <property type="match status" value="1"/>
</dbReference>
<dbReference type="InterPro" id="IPR036953">
    <property type="entry name" value="GreA/GreB_C_sf"/>
</dbReference>
<keyword evidence="3" id="KW-0808">Transferase</keyword>
<keyword evidence="4" id="KW-1185">Reference proteome</keyword>
<keyword evidence="3" id="KW-0418">Kinase</keyword>
<evidence type="ECO:0000313" key="3">
    <source>
        <dbReference type="EMBL" id="MDH5822161.1"/>
    </source>
</evidence>
<proteinExistence type="predicted"/>
<evidence type="ECO:0000259" key="1">
    <source>
        <dbReference type="Pfam" id="PF01272"/>
    </source>
</evidence>
<dbReference type="Proteomes" id="UP001156940">
    <property type="component" value="Unassembled WGS sequence"/>
</dbReference>
<dbReference type="NCBIfam" id="NF004396">
    <property type="entry name" value="PRK05753.1"/>
    <property type="match status" value="1"/>
</dbReference>
<dbReference type="InterPro" id="IPR023459">
    <property type="entry name" value="Tscrpt_elong_fac_GreA/B_fam"/>
</dbReference>
<evidence type="ECO:0000313" key="4">
    <source>
        <dbReference type="Proteomes" id="UP001156940"/>
    </source>
</evidence>
<evidence type="ECO:0000259" key="2">
    <source>
        <dbReference type="Pfam" id="PF14760"/>
    </source>
</evidence>
<name>A0ABT6J5Q6_9GAMM</name>
<reference evidence="3 4" key="1">
    <citation type="submission" date="2023-04" db="EMBL/GenBank/DDBJ databases">
        <title>Luteimonas endophyticus RD2P54.</title>
        <authorList>
            <person name="Sun J.-Q."/>
        </authorList>
    </citation>
    <scope>NUCLEOTIDE SEQUENCE [LARGE SCALE GENOMIC DNA]</scope>
    <source>
        <strain evidence="3 4">RD2P54</strain>
    </source>
</reference>
<dbReference type="Pfam" id="PF01272">
    <property type="entry name" value="GreA_GreB"/>
    <property type="match status" value="1"/>
</dbReference>
<dbReference type="Gene3D" id="1.10.286.20">
    <property type="match status" value="1"/>
</dbReference>
<protein>
    <submittedName>
        <fullName evidence="3">Nucleoside diphosphate kinase regulator</fullName>
    </submittedName>
</protein>
<dbReference type="Gene3D" id="3.10.50.30">
    <property type="entry name" value="Transcription elongation factor, GreA/GreB, C-terminal domain"/>
    <property type="match status" value="1"/>
</dbReference>
<dbReference type="PANTHER" id="PTHR30437">
    <property type="entry name" value="TRANSCRIPTION ELONGATION FACTOR GREA"/>
    <property type="match status" value="1"/>
</dbReference>
<comment type="caution">
    <text evidence="3">The sequence shown here is derived from an EMBL/GenBank/DDBJ whole genome shotgun (WGS) entry which is preliminary data.</text>
</comment>
<dbReference type="GO" id="GO:0016301">
    <property type="term" value="F:kinase activity"/>
    <property type="evidence" value="ECO:0007669"/>
    <property type="project" value="UniProtKB-KW"/>
</dbReference>
<dbReference type="PANTHER" id="PTHR30437:SF5">
    <property type="entry name" value="REGULATOR OF NUCLEOSIDE DIPHOSPHATE KINASE"/>
    <property type="match status" value="1"/>
</dbReference>
<feature type="domain" description="Transcription elongation factor GreA/GreB C-terminal" evidence="1">
    <location>
        <begin position="57"/>
        <end position="132"/>
    </location>
</feature>
<gene>
    <name evidence="3" type="primary">rnk</name>
    <name evidence="3" type="ORF">QFW77_04045</name>
</gene>
<dbReference type="RefSeq" id="WP_280573018.1">
    <property type="nucleotide sequence ID" value="NZ_JARXRM010000019.1"/>
</dbReference>
<dbReference type="InterPro" id="IPR029462">
    <property type="entry name" value="Rnk_N"/>
</dbReference>
<sequence>MHDQNPGGPPPPIVVSETDAARLDALLESDAWRNHPAAAALQAELVRAEVRPLAGMPPDVVGMHSTVDCEDVHSGSHHRLVLVYPREADVASGKVSVLAPVGSALLGLAVGQHIDWEAPGGRKLRLRVTAVAPRADG</sequence>
<dbReference type="EMBL" id="JARXRM010000019">
    <property type="protein sequence ID" value="MDH5822161.1"/>
    <property type="molecule type" value="Genomic_DNA"/>
</dbReference>
<dbReference type="SUPFAM" id="SSF54534">
    <property type="entry name" value="FKBP-like"/>
    <property type="match status" value="1"/>
</dbReference>
<feature type="domain" description="Regulator of nucleoside diphosphate kinase N-terminal" evidence="2">
    <location>
        <begin position="11"/>
        <end position="50"/>
    </location>
</feature>